<dbReference type="EMBL" id="FMJD01000002">
    <property type="protein sequence ID" value="SCM71078.1"/>
    <property type="molecule type" value="Genomic_DNA"/>
</dbReference>
<evidence type="ECO:0000313" key="1">
    <source>
        <dbReference type="EMBL" id="SCM71078.1"/>
    </source>
</evidence>
<dbReference type="AlphaFoldDB" id="A0A212L0M6"/>
<accession>A0A212L0M6</accession>
<organism evidence="1">
    <name type="scientific">uncultured Pleomorphomonas sp</name>
    <dbReference type="NCBI Taxonomy" id="442121"/>
    <lineage>
        <taxon>Bacteria</taxon>
        <taxon>Pseudomonadati</taxon>
        <taxon>Pseudomonadota</taxon>
        <taxon>Alphaproteobacteria</taxon>
        <taxon>Hyphomicrobiales</taxon>
        <taxon>Pleomorphomonadaceae</taxon>
        <taxon>Pleomorphomonas</taxon>
        <taxon>environmental samples</taxon>
    </lineage>
</organism>
<name>A0A212L0M6_9HYPH</name>
<sequence length="47" mass="5501">MPSEKLQFARLVLRSLSYNPKTPERSEPINELNYPASLAYPEVYMTR</sequence>
<protein>
    <submittedName>
        <fullName evidence="1">Uncharacterized protein</fullName>
    </submittedName>
</protein>
<reference evidence="1" key="1">
    <citation type="submission" date="2016-08" db="EMBL/GenBank/DDBJ databases">
        <authorList>
            <person name="Seilhamer J.J."/>
        </authorList>
    </citation>
    <scope>NUCLEOTIDE SEQUENCE</scope>
    <source>
        <strain evidence="1">86</strain>
    </source>
</reference>
<gene>
    <name evidence="1" type="ORF">KL86PLE_100005</name>
</gene>
<proteinExistence type="predicted"/>